<evidence type="ECO:0000313" key="2">
    <source>
        <dbReference type="EMBL" id="MBC5652076.1"/>
    </source>
</evidence>
<sequence length="163" mass="18630">MNIRKSTSQDLPQILNLYKIAREFMKNNGNPNQWEDRYPEVSTVENDVKQGISYVCEEKGKIVGTFVFFMGEDPTYRVIENGAWHSSKKPYGVIHRVASDGETKGVTRAAFTFGMERSGYLRIDTHRDNKPMQGALKKFGFQECGIIHLERGDERIAFDCLEG</sequence>
<dbReference type="InterPro" id="IPR000182">
    <property type="entry name" value="GNAT_dom"/>
</dbReference>
<dbReference type="RefSeq" id="WP_186901650.1">
    <property type="nucleotide sequence ID" value="NZ_JACOOT010000032.1"/>
</dbReference>
<comment type="caution">
    <text evidence="2">The sequence shown here is derived from an EMBL/GenBank/DDBJ whole genome shotgun (WGS) entry which is preliminary data.</text>
</comment>
<dbReference type="Gene3D" id="3.40.630.30">
    <property type="match status" value="1"/>
</dbReference>
<keyword evidence="3" id="KW-1185">Reference proteome</keyword>
<evidence type="ECO:0000259" key="1">
    <source>
        <dbReference type="PROSITE" id="PS51186"/>
    </source>
</evidence>
<name>A0A8I0AE42_9FIRM</name>
<feature type="domain" description="N-acetyltransferase" evidence="1">
    <location>
        <begin position="1"/>
        <end position="163"/>
    </location>
</feature>
<dbReference type="SUPFAM" id="SSF55729">
    <property type="entry name" value="Acyl-CoA N-acyltransferases (Nat)"/>
    <property type="match status" value="1"/>
</dbReference>
<dbReference type="GO" id="GO:0016747">
    <property type="term" value="F:acyltransferase activity, transferring groups other than amino-acyl groups"/>
    <property type="evidence" value="ECO:0007669"/>
    <property type="project" value="InterPro"/>
</dbReference>
<keyword evidence="2" id="KW-0808">Transferase</keyword>
<gene>
    <name evidence="2" type="ORF">H8S54_13415</name>
</gene>
<reference evidence="2 3" key="1">
    <citation type="submission" date="2020-08" db="EMBL/GenBank/DDBJ databases">
        <title>Genome public.</title>
        <authorList>
            <person name="Liu C."/>
            <person name="Sun Q."/>
        </authorList>
    </citation>
    <scope>NUCLEOTIDE SEQUENCE [LARGE SCALE GENOMIC DNA]</scope>
    <source>
        <strain evidence="2 3">BX17</strain>
    </source>
</reference>
<evidence type="ECO:0000313" key="3">
    <source>
        <dbReference type="Proteomes" id="UP000652847"/>
    </source>
</evidence>
<dbReference type="AlphaFoldDB" id="A0A8I0AE42"/>
<protein>
    <submittedName>
        <fullName evidence="2">N-acetyltransferase</fullName>
    </submittedName>
</protein>
<dbReference type="InterPro" id="IPR016181">
    <property type="entry name" value="Acyl_CoA_acyltransferase"/>
</dbReference>
<accession>A0A8I0AE42</accession>
<dbReference type="PROSITE" id="PS51186">
    <property type="entry name" value="GNAT"/>
    <property type="match status" value="1"/>
</dbReference>
<organism evidence="2 3">
    <name type="scientific">Blautia segnis</name>
    <dbReference type="NCBI Taxonomy" id="2763030"/>
    <lineage>
        <taxon>Bacteria</taxon>
        <taxon>Bacillati</taxon>
        <taxon>Bacillota</taxon>
        <taxon>Clostridia</taxon>
        <taxon>Lachnospirales</taxon>
        <taxon>Lachnospiraceae</taxon>
        <taxon>Blautia</taxon>
    </lineage>
</organism>
<dbReference type="EMBL" id="JACOOT010000032">
    <property type="protein sequence ID" value="MBC5652076.1"/>
    <property type="molecule type" value="Genomic_DNA"/>
</dbReference>
<dbReference type="Proteomes" id="UP000652847">
    <property type="component" value="Unassembled WGS sequence"/>
</dbReference>
<proteinExistence type="predicted"/>